<organism evidence="1 2">
    <name type="scientific">Microbacterium phage Koji</name>
    <dbReference type="NCBI Taxonomy" id="2099625"/>
    <lineage>
        <taxon>Viruses</taxon>
        <taxon>Duplodnaviria</taxon>
        <taxon>Heunggongvirae</taxon>
        <taxon>Uroviricota</taxon>
        <taxon>Caudoviricetes</taxon>
        <taxon>Kojivirus</taxon>
        <taxon>Kojivirus koji</taxon>
    </lineage>
</organism>
<evidence type="ECO:0000313" key="1">
    <source>
        <dbReference type="EMBL" id="AVJ49939.1"/>
    </source>
</evidence>
<dbReference type="OrthoDB" id="28071at10239"/>
<dbReference type="RefSeq" id="YP_009624240.1">
    <property type="nucleotide sequence ID" value="NC_042118.1"/>
</dbReference>
<accession>A0A2P1CFI5</accession>
<reference evidence="1 2" key="1">
    <citation type="submission" date="2018-02" db="EMBL/GenBank/DDBJ databases">
        <authorList>
            <person name="Zack K.M."/>
            <person name="Garlena R.A."/>
            <person name="Russell D.A."/>
            <person name="Pope W.H."/>
            <person name="Jacobs-Sera D."/>
            <person name="Hatfull G.F."/>
        </authorList>
    </citation>
    <scope>NUCLEOTIDE SEQUENCE [LARGE SCALE GENOMIC DNA]</scope>
</reference>
<name>A0A2P1CFI5_9CAUD</name>
<proteinExistence type="predicted"/>
<dbReference type="GeneID" id="40101079"/>
<dbReference type="KEGG" id="vg:40101079"/>
<gene>
    <name evidence="1" type="primary">41</name>
    <name evidence="1" type="ORF">PBI_KOJI_41</name>
</gene>
<dbReference type="Proteomes" id="UP000241035">
    <property type="component" value="Segment"/>
</dbReference>
<evidence type="ECO:0000313" key="2">
    <source>
        <dbReference type="Proteomes" id="UP000241035"/>
    </source>
</evidence>
<keyword evidence="2" id="KW-1185">Reference proteome</keyword>
<dbReference type="EMBL" id="MG925345">
    <property type="protein sequence ID" value="AVJ49939.1"/>
    <property type="molecule type" value="Genomic_DNA"/>
</dbReference>
<protein>
    <submittedName>
        <fullName evidence="1">Uncharacterized protein</fullName>
    </submittedName>
</protein>
<sequence length="74" mass="8477">MSKLITGQRPQIEVKTYAYEVSKLLMGESRGELGEDIQARAARAGVPAEASLTREENKHEDIVVFTWRWWEVTL</sequence>